<protein>
    <recommendedName>
        <fullName evidence="4">O-antigen ligase domain-containing protein</fullName>
    </recommendedName>
</protein>
<dbReference type="AlphaFoldDB" id="A0A5S5BIZ7"/>
<feature type="transmembrane region" description="Helical" evidence="1">
    <location>
        <begin position="135"/>
        <end position="153"/>
    </location>
</feature>
<gene>
    <name evidence="2" type="ORF">A9A72_121274</name>
</gene>
<dbReference type="EMBL" id="VNHQ01000011">
    <property type="protein sequence ID" value="TYP66276.1"/>
    <property type="molecule type" value="Genomic_DNA"/>
</dbReference>
<feature type="transmembrane region" description="Helical" evidence="1">
    <location>
        <begin position="73"/>
        <end position="94"/>
    </location>
</feature>
<feature type="transmembrane region" description="Helical" evidence="1">
    <location>
        <begin position="224"/>
        <end position="244"/>
    </location>
</feature>
<feature type="transmembrane region" description="Helical" evidence="1">
    <location>
        <begin position="340"/>
        <end position="363"/>
    </location>
</feature>
<feature type="transmembrane region" description="Helical" evidence="1">
    <location>
        <begin position="43"/>
        <end position="61"/>
    </location>
</feature>
<feature type="transmembrane region" description="Helical" evidence="1">
    <location>
        <begin position="183"/>
        <end position="212"/>
    </location>
</feature>
<feature type="transmembrane region" description="Helical" evidence="1">
    <location>
        <begin position="12"/>
        <end position="37"/>
    </location>
</feature>
<sequence>MSVHRLTPNSIIVFPAFCLTTAILTSAMLTYGLGIVGFRAMPFVRLAVVAAAIVFVGVFLLQTRLKPRLASGNLWRAVLALQMLGLVYLVVGLLRENSKLYLITDLIYLLMFLLTFLLGAWCYRVGTVALSYNKFIRVVIILIGVTSFCWAFNLQVGTPPELLILWGCALIISMAHKKHSHTFFLLLAVIPQVAGVNRALVFAVIGGLAIYLLSAPLLKKIKTIALIAVFITVVGAVVGVSGAIKGSSFERRIDESLSLLSSSQGAELPIPLQQRFYEGDLVNHDVGRTLLPFSLLFGLGYGYTLDMTQSIDSSVIDSQLLGGQHTHNIHFLNYALLARFGLLGTLCFAFIFVTCAGRCFALFKQAATDRNTVELLANLFVVLLFLFSAPASSFLFSSMLLGYFCGIANESRLVDSSSRFIC</sequence>
<proteinExistence type="predicted"/>
<evidence type="ECO:0000256" key="1">
    <source>
        <dbReference type="SAM" id="Phobius"/>
    </source>
</evidence>
<dbReference type="OrthoDB" id="9256317at2"/>
<keyword evidence="1" id="KW-0812">Transmembrane</keyword>
<dbReference type="RefSeq" id="WP_148924199.1">
    <property type="nucleotide sequence ID" value="NZ_VNHQ01000011.1"/>
</dbReference>
<accession>A0A5S5BIZ7</accession>
<evidence type="ECO:0000313" key="3">
    <source>
        <dbReference type="Proteomes" id="UP000324282"/>
    </source>
</evidence>
<name>A0A5S5BIZ7_STUST</name>
<keyword evidence="1" id="KW-1133">Transmembrane helix</keyword>
<comment type="caution">
    <text evidence="2">The sequence shown here is derived from an EMBL/GenBank/DDBJ whole genome shotgun (WGS) entry which is preliminary data.</text>
</comment>
<organism evidence="2 3">
    <name type="scientific">Stutzerimonas stutzeri</name>
    <name type="common">Pseudomonas stutzeri</name>
    <dbReference type="NCBI Taxonomy" id="316"/>
    <lineage>
        <taxon>Bacteria</taxon>
        <taxon>Pseudomonadati</taxon>
        <taxon>Pseudomonadota</taxon>
        <taxon>Gammaproteobacteria</taxon>
        <taxon>Pseudomonadales</taxon>
        <taxon>Pseudomonadaceae</taxon>
        <taxon>Stutzerimonas</taxon>
    </lineage>
</organism>
<reference evidence="2 3" key="1">
    <citation type="submission" date="2019-07" db="EMBL/GenBank/DDBJ databases">
        <title>Deep subsurface shale carbon reservoir microbial communities from Ohio and West Virginia, USA.</title>
        <authorList>
            <person name="Wrighton K."/>
        </authorList>
    </citation>
    <scope>NUCLEOTIDE SEQUENCE [LARGE SCALE GENOMIC DNA]</scope>
    <source>
        <strain evidence="2 3">NP_8Ht</strain>
    </source>
</reference>
<keyword evidence="1" id="KW-0472">Membrane</keyword>
<dbReference type="Proteomes" id="UP000324282">
    <property type="component" value="Unassembled WGS sequence"/>
</dbReference>
<feature type="transmembrane region" description="Helical" evidence="1">
    <location>
        <begin position="100"/>
        <end position="123"/>
    </location>
</feature>
<feature type="transmembrane region" description="Helical" evidence="1">
    <location>
        <begin position="375"/>
        <end position="404"/>
    </location>
</feature>
<evidence type="ECO:0008006" key="4">
    <source>
        <dbReference type="Google" id="ProtNLM"/>
    </source>
</evidence>
<evidence type="ECO:0000313" key="2">
    <source>
        <dbReference type="EMBL" id="TYP66276.1"/>
    </source>
</evidence>